<dbReference type="EMBL" id="BK014711">
    <property type="protein sequence ID" value="DAD68928.1"/>
    <property type="molecule type" value="Genomic_DNA"/>
</dbReference>
<proteinExistence type="predicted"/>
<name>A0A8S5LG53_9CAUD</name>
<evidence type="ECO:0000313" key="1">
    <source>
        <dbReference type="EMBL" id="DAD68928.1"/>
    </source>
</evidence>
<reference evidence="1" key="1">
    <citation type="journal article" date="2021" name="Proc. Natl. Acad. Sci. U.S.A.">
        <title>A Catalog of Tens of Thousands of Viruses from Human Metagenomes Reveals Hidden Associations with Chronic Diseases.</title>
        <authorList>
            <person name="Tisza M.J."/>
            <person name="Buck C.B."/>
        </authorList>
    </citation>
    <scope>NUCLEOTIDE SEQUENCE</scope>
    <source>
        <strain evidence="1">Ctbrg2</strain>
    </source>
</reference>
<protein>
    <submittedName>
        <fullName evidence="1">Uncharacterized protein</fullName>
    </submittedName>
</protein>
<organism evidence="1">
    <name type="scientific">Siphoviridae sp. ctbrg2</name>
    <dbReference type="NCBI Taxonomy" id="2823589"/>
    <lineage>
        <taxon>Viruses</taxon>
        <taxon>Duplodnaviria</taxon>
        <taxon>Heunggongvirae</taxon>
        <taxon>Uroviricota</taxon>
        <taxon>Caudoviricetes</taxon>
    </lineage>
</organism>
<sequence>MHSIPLEQYHTDYQYINLQSYFPRISKIKASRSIGRLFLYICPKVKL</sequence>
<accession>A0A8S5LG53</accession>